<dbReference type="GO" id="GO:0006310">
    <property type="term" value="P:DNA recombination"/>
    <property type="evidence" value="ECO:0007669"/>
    <property type="project" value="UniProtKB-KW"/>
</dbReference>
<evidence type="ECO:0000256" key="1">
    <source>
        <dbReference type="ARBA" id="ARBA00023172"/>
    </source>
</evidence>
<protein>
    <submittedName>
        <fullName evidence="3">Site-specific integrase</fullName>
    </submittedName>
</protein>
<dbReference type="Pfam" id="PF00589">
    <property type="entry name" value="Phage_integrase"/>
    <property type="match status" value="1"/>
</dbReference>
<feature type="non-terminal residue" evidence="3">
    <location>
        <position position="1"/>
    </location>
</feature>
<dbReference type="AlphaFoldDB" id="A0A413YV39"/>
<evidence type="ECO:0000313" key="3">
    <source>
        <dbReference type="EMBL" id="RHC12917.1"/>
    </source>
</evidence>
<dbReference type="GO" id="GO:0003677">
    <property type="term" value="F:DNA binding"/>
    <property type="evidence" value="ECO:0007669"/>
    <property type="project" value="InterPro"/>
</dbReference>
<keyword evidence="1" id="KW-0233">DNA recombination</keyword>
<organism evidence="3 4">
    <name type="scientific">Lachnospira eligens</name>
    <dbReference type="NCBI Taxonomy" id="39485"/>
    <lineage>
        <taxon>Bacteria</taxon>
        <taxon>Bacillati</taxon>
        <taxon>Bacillota</taxon>
        <taxon>Clostridia</taxon>
        <taxon>Lachnospirales</taxon>
        <taxon>Lachnospiraceae</taxon>
        <taxon>Lachnospira</taxon>
    </lineage>
</organism>
<dbReference type="InterPro" id="IPR002104">
    <property type="entry name" value="Integrase_catalytic"/>
</dbReference>
<dbReference type="InterPro" id="IPR013762">
    <property type="entry name" value="Integrase-like_cat_sf"/>
</dbReference>
<dbReference type="PROSITE" id="PS51898">
    <property type="entry name" value="TYR_RECOMBINASE"/>
    <property type="match status" value="1"/>
</dbReference>
<evidence type="ECO:0000313" key="4">
    <source>
        <dbReference type="Proteomes" id="UP000285844"/>
    </source>
</evidence>
<accession>A0A413YV39</accession>
<comment type="caution">
    <text evidence="3">The sequence shown here is derived from an EMBL/GenBank/DDBJ whole genome shotgun (WGS) entry which is preliminary data.</text>
</comment>
<dbReference type="GO" id="GO:0015074">
    <property type="term" value="P:DNA integration"/>
    <property type="evidence" value="ECO:0007669"/>
    <property type="project" value="InterPro"/>
</dbReference>
<reference evidence="3 4" key="1">
    <citation type="submission" date="2018-08" db="EMBL/GenBank/DDBJ databases">
        <title>A genome reference for cultivated species of the human gut microbiota.</title>
        <authorList>
            <person name="Zou Y."/>
            <person name="Xue W."/>
            <person name="Luo G."/>
        </authorList>
    </citation>
    <scope>NUCLEOTIDE SEQUENCE [LARGE SCALE GENOMIC DNA]</scope>
    <source>
        <strain evidence="3 4">AM37-3BH</strain>
    </source>
</reference>
<dbReference type="RefSeq" id="WP_147349373.1">
    <property type="nucleotide sequence ID" value="NZ_QSHM01000008.1"/>
</dbReference>
<dbReference type="SUPFAM" id="SSF56349">
    <property type="entry name" value="DNA breaking-rejoining enzymes"/>
    <property type="match status" value="1"/>
</dbReference>
<dbReference type="InterPro" id="IPR011010">
    <property type="entry name" value="DNA_brk_join_enz"/>
</dbReference>
<dbReference type="Gene3D" id="1.10.443.10">
    <property type="entry name" value="Intergrase catalytic core"/>
    <property type="match status" value="1"/>
</dbReference>
<proteinExistence type="predicted"/>
<name>A0A413YV39_9FIRM</name>
<dbReference type="Proteomes" id="UP000285844">
    <property type="component" value="Unassembled WGS sequence"/>
</dbReference>
<dbReference type="EMBL" id="QSHM01000008">
    <property type="protein sequence ID" value="RHC12917.1"/>
    <property type="molecule type" value="Genomic_DNA"/>
</dbReference>
<evidence type="ECO:0000259" key="2">
    <source>
        <dbReference type="PROSITE" id="PS51898"/>
    </source>
</evidence>
<sequence length="60" mass="6635">FHQLRHTYTSNLLANGAAPKDVQELLGHSDVSTTMNVYAHSTRKAKRESARLLDKVAGND</sequence>
<feature type="domain" description="Tyr recombinase" evidence="2">
    <location>
        <begin position="1"/>
        <end position="51"/>
    </location>
</feature>
<gene>
    <name evidence="3" type="ORF">DW858_07960</name>
</gene>